<comment type="similarity">
    <text evidence="7">Belongs to the protein kinase superfamily. STE Ser/Thr protein kinase family. MAP kinase kinase subfamily.</text>
</comment>
<dbReference type="PROSITE" id="PS00107">
    <property type="entry name" value="PROTEIN_KINASE_ATP"/>
    <property type="match status" value="1"/>
</dbReference>
<evidence type="ECO:0000259" key="14">
    <source>
        <dbReference type="PROSITE" id="PS50011"/>
    </source>
</evidence>
<dbReference type="Gene3D" id="1.10.510.10">
    <property type="entry name" value="Transferase(Phosphotransferase) domain 1"/>
    <property type="match status" value="1"/>
</dbReference>
<evidence type="ECO:0000256" key="13">
    <source>
        <dbReference type="SAM" id="MobiDB-lite"/>
    </source>
</evidence>
<evidence type="ECO:0000256" key="5">
    <source>
        <dbReference type="ARBA" id="ARBA00022840"/>
    </source>
</evidence>
<evidence type="ECO:0000256" key="1">
    <source>
        <dbReference type="ARBA" id="ARBA00022527"/>
    </source>
</evidence>
<evidence type="ECO:0000256" key="8">
    <source>
        <dbReference type="ARBA" id="ARBA00038999"/>
    </source>
</evidence>
<dbReference type="FunFam" id="3.30.200.20:FF:000040">
    <property type="entry name" value="Dual specificity mitogen-activated protein kinase kinase"/>
    <property type="match status" value="1"/>
</dbReference>
<feature type="compositionally biased region" description="Polar residues" evidence="13">
    <location>
        <begin position="53"/>
        <end position="64"/>
    </location>
</feature>
<feature type="binding site" evidence="12">
    <location>
        <position position="199"/>
    </location>
    <ligand>
        <name>ATP</name>
        <dbReference type="ChEBI" id="CHEBI:30616"/>
    </ligand>
</feature>
<organism evidence="15 16">
    <name type="scientific">Calicophoron daubneyi</name>
    <name type="common">Rumen fluke</name>
    <name type="synonym">Paramphistomum daubneyi</name>
    <dbReference type="NCBI Taxonomy" id="300641"/>
    <lineage>
        <taxon>Eukaryota</taxon>
        <taxon>Metazoa</taxon>
        <taxon>Spiralia</taxon>
        <taxon>Lophotrochozoa</taxon>
        <taxon>Platyhelminthes</taxon>
        <taxon>Trematoda</taxon>
        <taxon>Digenea</taxon>
        <taxon>Plagiorchiida</taxon>
        <taxon>Pronocephalata</taxon>
        <taxon>Paramphistomoidea</taxon>
        <taxon>Paramphistomidae</taxon>
        <taxon>Calicophoron</taxon>
    </lineage>
</organism>
<evidence type="ECO:0000256" key="3">
    <source>
        <dbReference type="ARBA" id="ARBA00022741"/>
    </source>
</evidence>
<evidence type="ECO:0000256" key="6">
    <source>
        <dbReference type="ARBA" id="ARBA00023137"/>
    </source>
</evidence>
<dbReference type="EC" id="2.7.12.2" evidence="8"/>
<evidence type="ECO:0000256" key="2">
    <source>
        <dbReference type="ARBA" id="ARBA00022679"/>
    </source>
</evidence>
<dbReference type="PANTHER" id="PTHR47448:SF1">
    <property type="entry name" value="SERINE_THREONINE-PROTEIN KINASE STE7 HOMOLOG"/>
    <property type="match status" value="1"/>
</dbReference>
<dbReference type="InterPro" id="IPR017441">
    <property type="entry name" value="Protein_kinase_ATP_BS"/>
</dbReference>
<dbReference type="GO" id="GO:0004708">
    <property type="term" value="F:MAP kinase kinase activity"/>
    <property type="evidence" value="ECO:0007669"/>
    <property type="project" value="UniProtKB-EC"/>
</dbReference>
<dbReference type="Gene3D" id="3.30.200.20">
    <property type="entry name" value="Phosphorylase Kinase, domain 1"/>
    <property type="match status" value="1"/>
</dbReference>
<keyword evidence="6" id="KW-0829">Tyrosine-protein kinase</keyword>
<feature type="domain" description="Protein kinase" evidence="14">
    <location>
        <begin position="170"/>
        <end position="463"/>
    </location>
</feature>
<keyword evidence="3 12" id="KW-0547">Nucleotide-binding</keyword>
<dbReference type="InterPro" id="IPR050915">
    <property type="entry name" value="MAP_kinase_kinase"/>
</dbReference>
<dbReference type="SUPFAM" id="SSF56112">
    <property type="entry name" value="Protein kinase-like (PK-like)"/>
    <property type="match status" value="1"/>
</dbReference>
<evidence type="ECO:0000256" key="9">
    <source>
        <dbReference type="ARBA" id="ARBA00049014"/>
    </source>
</evidence>
<keyword evidence="5 12" id="KW-0067">ATP-binding</keyword>
<feature type="compositionally biased region" description="Basic residues" evidence="13">
    <location>
        <begin position="1"/>
        <end position="10"/>
    </location>
</feature>
<proteinExistence type="inferred from homology"/>
<evidence type="ECO:0000256" key="10">
    <source>
        <dbReference type="ARBA" id="ARBA00049299"/>
    </source>
</evidence>
<reference evidence="15" key="1">
    <citation type="submission" date="2024-06" db="EMBL/GenBank/DDBJ databases">
        <authorList>
            <person name="Liu X."/>
            <person name="Lenzi L."/>
            <person name="Haldenby T S."/>
            <person name="Uol C."/>
        </authorList>
    </citation>
    <scope>NUCLEOTIDE SEQUENCE</scope>
</reference>
<keyword evidence="1" id="KW-0723">Serine/threonine-protein kinase</keyword>
<dbReference type="PANTHER" id="PTHR47448">
    <property type="entry name" value="DUAL SPECIFICITY MITOGEN-ACTIVATED PROTEIN KINASE KINASE DSOR1-LIKE PROTEIN"/>
    <property type="match status" value="1"/>
</dbReference>
<evidence type="ECO:0000256" key="7">
    <source>
        <dbReference type="ARBA" id="ARBA00038035"/>
    </source>
</evidence>
<dbReference type="PROSITE" id="PS00108">
    <property type="entry name" value="PROTEIN_KINASE_ST"/>
    <property type="match status" value="1"/>
</dbReference>
<dbReference type="InterPro" id="IPR008271">
    <property type="entry name" value="Ser/Thr_kinase_AS"/>
</dbReference>
<evidence type="ECO:0000256" key="11">
    <source>
        <dbReference type="ARBA" id="ARBA00051693"/>
    </source>
</evidence>
<comment type="caution">
    <text evidence="15">The sequence shown here is derived from an EMBL/GenBank/DDBJ whole genome shotgun (WGS) entry which is preliminary data.</text>
</comment>
<dbReference type="EMBL" id="CAXLJL010000145">
    <property type="protein sequence ID" value="CAL5132883.1"/>
    <property type="molecule type" value="Genomic_DNA"/>
</dbReference>
<dbReference type="AlphaFoldDB" id="A0AAV2TC28"/>
<evidence type="ECO:0000256" key="4">
    <source>
        <dbReference type="ARBA" id="ARBA00022777"/>
    </source>
</evidence>
<feature type="compositionally biased region" description="Basic and acidic residues" evidence="13">
    <location>
        <begin position="31"/>
        <end position="44"/>
    </location>
</feature>
<comment type="catalytic activity">
    <reaction evidence="10">
        <text>L-threonyl-[protein] + ATP = O-phospho-L-threonyl-[protein] + ADP + H(+)</text>
        <dbReference type="Rhea" id="RHEA:46608"/>
        <dbReference type="Rhea" id="RHEA-COMP:11060"/>
        <dbReference type="Rhea" id="RHEA-COMP:11605"/>
        <dbReference type="ChEBI" id="CHEBI:15378"/>
        <dbReference type="ChEBI" id="CHEBI:30013"/>
        <dbReference type="ChEBI" id="CHEBI:30616"/>
        <dbReference type="ChEBI" id="CHEBI:61977"/>
        <dbReference type="ChEBI" id="CHEBI:456216"/>
        <dbReference type="EC" id="2.7.12.2"/>
    </reaction>
</comment>
<dbReference type="Pfam" id="PF00069">
    <property type="entry name" value="Pkinase"/>
    <property type="match status" value="1"/>
</dbReference>
<comment type="catalytic activity">
    <reaction evidence="9">
        <text>L-seryl-[protein] + ATP = O-phospho-L-seryl-[protein] + ADP + H(+)</text>
        <dbReference type="Rhea" id="RHEA:17989"/>
        <dbReference type="Rhea" id="RHEA-COMP:9863"/>
        <dbReference type="Rhea" id="RHEA-COMP:11604"/>
        <dbReference type="ChEBI" id="CHEBI:15378"/>
        <dbReference type="ChEBI" id="CHEBI:29999"/>
        <dbReference type="ChEBI" id="CHEBI:30616"/>
        <dbReference type="ChEBI" id="CHEBI:83421"/>
        <dbReference type="ChEBI" id="CHEBI:456216"/>
        <dbReference type="EC" id="2.7.12.2"/>
    </reaction>
</comment>
<dbReference type="SMART" id="SM00220">
    <property type="entry name" value="S_TKc"/>
    <property type="match status" value="1"/>
</dbReference>
<evidence type="ECO:0000256" key="12">
    <source>
        <dbReference type="PROSITE-ProRule" id="PRU10141"/>
    </source>
</evidence>
<keyword evidence="4" id="KW-0418">Kinase</keyword>
<dbReference type="Proteomes" id="UP001497525">
    <property type="component" value="Unassembled WGS sequence"/>
</dbReference>
<evidence type="ECO:0000313" key="15">
    <source>
        <dbReference type="EMBL" id="CAL5132883.1"/>
    </source>
</evidence>
<dbReference type="PROSITE" id="PS50011">
    <property type="entry name" value="PROTEIN_KINASE_DOM"/>
    <property type="match status" value="1"/>
</dbReference>
<gene>
    <name evidence="15" type="ORF">CDAUBV1_LOCUS5764</name>
</gene>
<evidence type="ECO:0000313" key="16">
    <source>
        <dbReference type="Proteomes" id="UP001497525"/>
    </source>
</evidence>
<feature type="region of interest" description="Disordered" evidence="13">
    <location>
        <begin position="1"/>
        <end position="64"/>
    </location>
</feature>
<sequence length="517" mass="56609">MSRPPGRNRRNPLNLTLPASIAQLGIDDSSPETKDYLTSDDHKPSPACGRSPRANNLSSPIVTDSRSSARLAGISENNGSVPIQSIIRTRGAQSGGANRHTRIVSPPTSSEAAAARGVNRHSNRYSTGPVDVAEVLRRLEAQDLDDNQRKRLSAFVTEKQKISELRPEDFEVLSELGKGNGGVVTQVRHIGTGLIMAKKNIHLEIKPMVRERIIRELQVLHDCNSPYIVGYYGAFFANGDISLCMEYMNGGSLDVVLKHAGRIPEPIVAKILYSVLKGLQYLRQALDIIHRDVKPSNILVKRNGEVKLCDFGVSGQLNDSLANSFVGTRSYMAPERLNGESYDILSDVWSLGLSLVELVTGRYPLPAIEDEKVYLKAFSPDREVNLAEHLEVAKHGRRLPPVTAQNERQMAIFELLSCIVDEPLPHLPRFGFSDDLIDLIDSCLRRVPSTRPALAALLKHPFVTTVAGACPSGNVCRQSQMCDGRMPDFDETGDPINLGNYLNAVLGPSPFVDGAGQ</sequence>
<comment type="catalytic activity">
    <reaction evidence="11">
        <text>L-tyrosyl-[protein] + ATP = O-phospho-L-tyrosyl-[protein] + ADP + H(+)</text>
        <dbReference type="Rhea" id="RHEA:10596"/>
        <dbReference type="Rhea" id="RHEA-COMP:10136"/>
        <dbReference type="Rhea" id="RHEA-COMP:20101"/>
        <dbReference type="ChEBI" id="CHEBI:15378"/>
        <dbReference type="ChEBI" id="CHEBI:30616"/>
        <dbReference type="ChEBI" id="CHEBI:46858"/>
        <dbReference type="ChEBI" id="CHEBI:61978"/>
        <dbReference type="ChEBI" id="CHEBI:456216"/>
        <dbReference type="EC" id="2.7.12.2"/>
    </reaction>
</comment>
<feature type="region of interest" description="Disordered" evidence="13">
    <location>
        <begin position="90"/>
        <end position="110"/>
    </location>
</feature>
<protein>
    <recommendedName>
        <fullName evidence="8">mitogen-activated protein kinase kinase</fullName>
        <ecNumber evidence="8">2.7.12.2</ecNumber>
    </recommendedName>
</protein>
<keyword evidence="2" id="KW-0808">Transferase</keyword>
<accession>A0AAV2TC28</accession>
<dbReference type="GO" id="GO:0005524">
    <property type="term" value="F:ATP binding"/>
    <property type="evidence" value="ECO:0007669"/>
    <property type="project" value="UniProtKB-UniRule"/>
</dbReference>
<dbReference type="GO" id="GO:0004674">
    <property type="term" value="F:protein serine/threonine kinase activity"/>
    <property type="evidence" value="ECO:0007669"/>
    <property type="project" value="UniProtKB-KW"/>
</dbReference>
<dbReference type="InterPro" id="IPR000719">
    <property type="entry name" value="Prot_kinase_dom"/>
</dbReference>
<dbReference type="InterPro" id="IPR011009">
    <property type="entry name" value="Kinase-like_dom_sf"/>
</dbReference>
<dbReference type="GO" id="GO:0004713">
    <property type="term" value="F:protein tyrosine kinase activity"/>
    <property type="evidence" value="ECO:0007669"/>
    <property type="project" value="UniProtKB-KW"/>
</dbReference>
<name>A0AAV2TC28_CALDB</name>